<dbReference type="InterPro" id="IPR002068">
    <property type="entry name" value="A-crystallin/Hsp20_dom"/>
</dbReference>
<comment type="caution">
    <text evidence="4">The sequence shown here is derived from an EMBL/GenBank/DDBJ whole genome shotgun (WGS) entry which is preliminary data.</text>
</comment>
<dbReference type="RefSeq" id="WP_213364438.1">
    <property type="nucleotide sequence ID" value="NZ_BSFM01000014.1"/>
</dbReference>
<evidence type="ECO:0000256" key="1">
    <source>
        <dbReference type="PROSITE-ProRule" id="PRU00285"/>
    </source>
</evidence>
<comment type="similarity">
    <text evidence="1 2">Belongs to the small heat shock protein (HSP20) family.</text>
</comment>
<dbReference type="InterPro" id="IPR008978">
    <property type="entry name" value="HSP20-like_chaperone"/>
</dbReference>
<evidence type="ECO:0000256" key="2">
    <source>
        <dbReference type="RuleBase" id="RU003616"/>
    </source>
</evidence>
<feature type="domain" description="SHSP" evidence="3">
    <location>
        <begin position="38"/>
        <end position="137"/>
    </location>
</feature>
<organism evidence="4 5">
    <name type="scientific">Ancylobacter defluvii</name>
    <dbReference type="NCBI Taxonomy" id="1282440"/>
    <lineage>
        <taxon>Bacteria</taxon>
        <taxon>Pseudomonadati</taxon>
        <taxon>Pseudomonadota</taxon>
        <taxon>Alphaproteobacteria</taxon>
        <taxon>Hyphomicrobiales</taxon>
        <taxon>Xanthobacteraceae</taxon>
        <taxon>Ancylobacter</taxon>
    </lineage>
</organism>
<sequence length="137" mass="15460">MRNSDPRLWMWSEALAMVSRAERLRGQMFQPAPAPQRGRAVHWEPPVDLIETEHELLVFAALPGVDPDRIQVTITAGTLVLSGDRVLPPELRTATIHRLELPQGRFERQISLPPGRYEVARPRMVNGCLVVALRKLA</sequence>
<dbReference type="AlphaFoldDB" id="A0A9W6NBE8"/>
<evidence type="ECO:0000259" key="3">
    <source>
        <dbReference type="PROSITE" id="PS01031"/>
    </source>
</evidence>
<dbReference type="EMBL" id="BSFM01000014">
    <property type="protein sequence ID" value="GLK84550.1"/>
    <property type="molecule type" value="Genomic_DNA"/>
</dbReference>
<accession>A0A9W6NBE8</accession>
<name>A0A9W6NBE8_9HYPH</name>
<evidence type="ECO:0000313" key="5">
    <source>
        <dbReference type="Proteomes" id="UP001143330"/>
    </source>
</evidence>
<dbReference type="Proteomes" id="UP001143330">
    <property type="component" value="Unassembled WGS sequence"/>
</dbReference>
<protein>
    <submittedName>
        <fullName evidence="4">Heat-shock protein Hsp20</fullName>
    </submittedName>
</protein>
<evidence type="ECO:0000313" key="4">
    <source>
        <dbReference type="EMBL" id="GLK84550.1"/>
    </source>
</evidence>
<proteinExistence type="inferred from homology"/>
<dbReference type="PROSITE" id="PS01031">
    <property type="entry name" value="SHSP"/>
    <property type="match status" value="1"/>
</dbReference>
<dbReference type="SUPFAM" id="SSF49764">
    <property type="entry name" value="HSP20-like chaperones"/>
    <property type="match status" value="1"/>
</dbReference>
<keyword evidence="5" id="KW-1185">Reference proteome</keyword>
<dbReference type="Gene3D" id="2.60.40.790">
    <property type="match status" value="1"/>
</dbReference>
<dbReference type="Pfam" id="PF00011">
    <property type="entry name" value="HSP20"/>
    <property type="match status" value="1"/>
</dbReference>
<gene>
    <name evidence="4" type="ORF">GCM10017653_26200</name>
</gene>
<reference evidence="4" key="1">
    <citation type="journal article" date="2014" name="Int. J. Syst. Evol. Microbiol.">
        <title>Complete genome sequence of Corynebacterium casei LMG S-19264T (=DSM 44701T), isolated from a smear-ripened cheese.</title>
        <authorList>
            <consortium name="US DOE Joint Genome Institute (JGI-PGF)"/>
            <person name="Walter F."/>
            <person name="Albersmeier A."/>
            <person name="Kalinowski J."/>
            <person name="Ruckert C."/>
        </authorList>
    </citation>
    <scope>NUCLEOTIDE SEQUENCE</scope>
    <source>
        <strain evidence="4">VKM B-2789</strain>
    </source>
</reference>
<reference evidence="4" key="2">
    <citation type="submission" date="2023-01" db="EMBL/GenBank/DDBJ databases">
        <authorList>
            <person name="Sun Q."/>
            <person name="Evtushenko L."/>
        </authorList>
    </citation>
    <scope>NUCLEOTIDE SEQUENCE</scope>
    <source>
        <strain evidence="4">VKM B-2789</strain>
    </source>
</reference>
<dbReference type="CDD" id="cd06464">
    <property type="entry name" value="ACD_sHsps-like"/>
    <property type="match status" value="1"/>
</dbReference>